<reference evidence="2" key="1">
    <citation type="submission" date="2016-07" db="EMBL/GenBank/DDBJ databases">
        <authorList>
            <person name="Florea S."/>
            <person name="Webb J.S."/>
            <person name="Jaromczyk J."/>
            <person name="Schardl C.L."/>
        </authorList>
    </citation>
    <scope>NUCLEOTIDE SEQUENCE [LARGE SCALE GENOMIC DNA]</scope>
    <source>
        <strain evidence="2">Z6</strain>
    </source>
</reference>
<keyword evidence="2" id="KW-1185">Reference proteome</keyword>
<name>A0A1C0A927_9FIRM</name>
<proteinExistence type="predicted"/>
<comment type="caution">
    <text evidence="1">The sequence shown here is derived from an EMBL/GenBank/DDBJ whole genome shotgun (WGS) entry which is preliminary data.</text>
</comment>
<organism evidence="1 2">
    <name type="scientific">Orenia metallireducens</name>
    <dbReference type="NCBI Taxonomy" id="1413210"/>
    <lineage>
        <taxon>Bacteria</taxon>
        <taxon>Bacillati</taxon>
        <taxon>Bacillota</taxon>
        <taxon>Clostridia</taxon>
        <taxon>Halanaerobiales</taxon>
        <taxon>Halobacteroidaceae</taxon>
        <taxon>Orenia</taxon>
    </lineage>
</organism>
<sequence>MKLKNCKKCNHIFVNNGQNLCPDCIEEERNNFQKIRDYLWDNPGSNINDIHQETEVPLKIIRQFLREGRFKFI</sequence>
<protein>
    <recommendedName>
        <fullName evidence="3">Flagellar operon protein TIGR03826</fullName>
    </recommendedName>
</protein>
<reference evidence="1 2" key="2">
    <citation type="submission" date="2016-08" db="EMBL/GenBank/DDBJ databases">
        <title>Orenia metallireducens sp. nov. strain Z6, a Novel Metal-reducing Firmicute from the Deep Subsurface.</title>
        <authorList>
            <person name="Maxim B.I."/>
            <person name="Kenneth K."/>
            <person name="Flynn T.M."/>
            <person name="Oloughlin E.J."/>
            <person name="Locke R.A."/>
            <person name="Weber J.R."/>
            <person name="Egan S.M."/>
            <person name="Mackie R.I."/>
            <person name="Cann I.K."/>
        </authorList>
    </citation>
    <scope>NUCLEOTIDE SEQUENCE [LARGE SCALE GENOMIC DNA]</scope>
    <source>
        <strain evidence="1 2">Z6</strain>
    </source>
</reference>
<gene>
    <name evidence="1" type="ORF">U472_11565</name>
</gene>
<evidence type="ECO:0000313" key="2">
    <source>
        <dbReference type="Proteomes" id="UP000093514"/>
    </source>
</evidence>
<accession>A0A1C0A927</accession>
<dbReference type="EMBL" id="LWDV01000009">
    <property type="protein sequence ID" value="OCL26763.1"/>
    <property type="molecule type" value="Genomic_DNA"/>
</dbReference>
<evidence type="ECO:0000313" key="1">
    <source>
        <dbReference type="EMBL" id="OCL26763.1"/>
    </source>
</evidence>
<evidence type="ECO:0008006" key="3">
    <source>
        <dbReference type="Google" id="ProtNLM"/>
    </source>
</evidence>
<dbReference type="AlphaFoldDB" id="A0A1C0A927"/>
<dbReference type="Proteomes" id="UP000093514">
    <property type="component" value="Unassembled WGS sequence"/>
</dbReference>